<keyword evidence="5 6" id="KW-0472">Membrane</keyword>
<dbReference type="Pfam" id="PF09626">
    <property type="entry name" value="DHC"/>
    <property type="match status" value="1"/>
</dbReference>
<gene>
    <name evidence="8" type="ORF">FJR47_09565</name>
</gene>
<evidence type="ECO:0000256" key="1">
    <source>
        <dbReference type="ARBA" id="ARBA00004651"/>
    </source>
</evidence>
<organism evidence="8 9">
    <name type="scientific">Sulfurimonas xiamenensis</name>
    <dbReference type="NCBI Taxonomy" id="2590021"/>
    <lineage>
        <taxon>Bacteria</taxon>
        <taxon>Pseudomonadati</taxon>
        <taxon>Campylobacterota</taxon>
        <taxon>Epsilonproteobacteria</taxon>
        <taxon>Campylobacterales</taxon>
        <taxon>Sulfurimonadaceae</taxon>
        <taxon>Sulfurimonas</taxon>
    </lineage>
</organism>
<feature type="transmembrane region" description="Helical" evidence="6">
    <location>
        <begin position="18"/>
        <end position="36"/>
    </location>
</feature>
<feature type="transmembrane region" description="Helical" evidence="6">
    <location>
        <begin position="205"/>
        <end position="222"/>
    </location>
</feature>
<evidence type="ECO:0000256" key="6">
    <source>
        <dbReference type="SAM" id="Phobius"/>
    </source>
</evidence>
<dbReference type="PANTHER" id="PTHR30485:SF2">
    <property type="entry name" value="BLL0597 PROTEIN"/>
    <property type="match status" value="1"/>
</dbReference>
<sequence>MKNNKKNQVYVWPLCTRFVHWLIALSFTFSFILSFFEHRLNYHVAVGIIFGLMLLYRIIWGFIGPRYATFNTFKLSLSELKFYFVEKIKNRYREIPAGHNPASSWYTLIVLSVGSVIAISGLLLYGIQEAKGYLSVLNDDYYMYSDTLLNIHIYASYTLLAWAFIHIIGVLIEQFYHKTNMVFAMITGYKKAKGEDAELCTPKNIVSYIFLILSVWVFYVILDGTHNPFVKSKFTNIDYKSENDIFYEKCGDCHKIYPPFLLTEKSWIRIMDGLDNHFGEKITDQNISKQEAIVIKNYLLKNAAEHSTREAAVKIVASVKDGRPIAITKTLYWIETHKNIPRSAYSDKKIKDKSNCFSCHKNIEKGNTEDINILYHY</sequence>
<feature type="transmembrane region" description="Helical" evidence="6">
    <location>
        <begin position="148"/>
        <end position="172"/>
    </location>
</feature>
<keyword evidence="2" id="KW-1003">Cell membrane</keyword>
<dbReference type="SUPFAM" id="SSF81342">
    <property type="entry name" value="Transmembrane di-heme cytochromes"/>
    <property type="match status" value="1"/>
</dbReference>
<accession>A0AAJ4DNU8</accession>
<name>A0AAJ4DNU8_9BACT</name>
<keyword evidence="9" id="KW-1185">Reference proteome</keyword>
<dbReference type="AlphaFoldDB" id="A0AAJ4DNU8"/>
<comment type="subcellular location">
    <subcellularLocation>
        <location evidence="1">Cell membrane</location>
        <topology evidence="1">Multi-pass membrane protein</topology>
    </subcellularLocation>
</comment>
<dbReference type="InterPro" id="IPR051542">
    <property type="entry name" value="Hydrogenase_cytochrome"/>
</dbReference>
<dbReference type="KEGG" id="suln:FJR47_09565"/>
<dbReference type="RefSeq" id="WP_152300211.1">
    <property type="nucleotide sequence ID" value="NZ_CP041166.1"/>
</dbReference>
<dbReference type="Pfam" id="PF01292">
    <property type="entry name" value="Ni_hydr_CYTB"/>
    <property type="match status" value="1"/>
</dbReference>
<evidence type="ECO:0000259" key="7">
    <source>
        <dbReference type="Pfam" id="PF01292"/>
    </source>
</evidence>
<evidence type="ECO:0000256" key="3">
    <source>
        <dbReference type="ARBA" id="ARBA00022692"/>
    </source>
</evidence>
<keyword evidence="3 6" id="KW-0812">Transmembrane</keyword>
<evidence type="ECO:0000256" key="5">
    <source>
        <dbReference type="ARBA" id="ARBA00023136"/>
    </source>
</evidence>
<dbReference type="EMBL" id="CP041166">
    <property type="protein sequence ID" value="QFR44151.1"/>
    <property type="molecule type" value="Genomic_DNA"/>
</dbReference>
<evidence type="ECO:0000313" key="8">
    <source>
        <dbReference type="EMBL" id="QFR44151.1"/>
    </source>
</evidence>
<dbReference type="Gene3D" id="1.20.950.20">
    <property type="entry name" value="Transmembrane di-heme cytochromes, Chain C"/>
    <property type="match status" value="1"/>
</dbReference>
<feature type="transmembrane region" description="Helical" evidence="6">
    <location>
        <begin position="43"/>
        <end position="63"/>
    </location>
</feature>
<protein>
    <submittedName>
        <fullName evidence="8">Cytochrome C</fullName>
    </submittedName>
</protein>
<dbReference type="InterPro" id="IPR011577">
    <property type="entry name" value="Cyt_b561_bac/Ni-Hgenase"/>
</dbReference>
<dbReference type="GO" id="GO:0020037">
    <property type="term" value="F:heme binding"/>
    <property type="evidence" value="ECO:0007669"/>
    <property type="project" value="TreeGrafter"/>
</dbReference>
<evidence type="ECO:0000256" key="2">
    <source>
        <dbReference type="ARBA" id="ARBA00022475"/>
    </source>
</evidence>
<keyword evidence="4 6" id="KW-1133">Transmembrane helix</keyword>
<dbReference type="GO" id="GO:0005886">
    <property type="term" value="C:plasma membrane"/>
    <property type="evidence" value="ECO:0007669"/>
    <property type="project" value="UniProtKB-SubCell"/>
</dbReference>
<feature type="domain" description="Cytochrome b561 bacterial/Ni-hydrogenase" evidence="7">
    <location>
        <begin position="11"/>
        <end position="188"/>
    </location>
</feature>
<dbReference type="GO" id="GO:0009055">
    <property type="term" value="F:electron transfer activity"/>
    <property type="evidence" value="ECO:0007669"/>
    <property type="project" value="InterPro"/>
</dbReference>
<dbReference type="InterPro" id="IPR016174">
    <property type="entry name" value="Di-haem_cyt_TM"/>
</dbReference>
<reference evidence="9" key="1">
    <citation type="submission" date="2019-06" db="EMBL/GenBank/DDBJ databases">
        <title>Sulfurimonas gotlandica sp. nov., a chemoautotrophic and psychrotolerant epsilonproteobacterium isolated from a pelagic redoxcline, and an emended description of the genus Sulfurimonas.</title>
        <authorList>
            <person name="Wang S."/>
            <person name="Jiang L."/>
            <person name="Shao Z."/>
        </authorList>
    </citation>
    <scope>NUCLEOTIDE SEQUENCE [LARGE SCALE GENOMIC DNA]</scope>
    <source>
        <strain evidence="9">1-1N</strain>
    </source>
</reference>
<proteinExistence type="predicted"/>
<feature type="transmembrane region" description="Helical" evidence="6">
    <location>
        <begin position="105"/>
        <end position="127"/>
    </location>
</feature>
<evidence type="ECO:0000313" key="9">
    <source>
        <dbReference type="Proteomes" id="UP000326061"/>
    </source>
</evidence>
<dbReference type="GO" id="GO:0022904">
    <property type="term" value="P:respiratory electron transport chain"/>
    <property type="evidence" value="ECO:0007669"/>
    <property type="project" value="InterPro"/>
</dbReference>
<dbReference type="Proteomes" id="UP000326061">
    <property type="component" value="Chromosome"/>
</dbReference>
<evidence type="ECO:0000256" key="4">
    <source>
        <dbReference type="ARBA" id="ARBA00022989"/>
    </source>
</evidence>
<dbReference type="PANTHER" id="PTHR30485">
    <property type="entry name" value="NI/FE-HYDROGENASE 1 B-TYPE CYTOCHROME SUBUNIT"/>
    <property type="match status" value="1"/>
</dbReference>
<dbReference type="InterPro" id="IPR018588">
    <property type="entry name" value="Dihaem_cytochrome-c"/>
</dbReference>